<keyword evidence="3" id="KW-1185">Reference proteome</keyword>
<comment type="caution">
    <text evidence="2">The sequence shown here is derived from an EMBL/GenBank/DDBJ whole genome shotgun (WGS) entry which is preliminary data.</text>
</comment>
<organism evidence="2 3">
    <name type="scientific">Streptomyces phaeofaciens</name>
    <dbReference type="NCBI Taxonomy" id="68254"/>
    <lineage>
        <taxon>Bacteria</taxon>
        <taxon>Bacillati</taxon>
        <taxon>Actinomycetota</taxon>
        <taxon>Actinomycetes</taxon>
        <taxon>Kitasatosporales</taxon>
        <taxon>Streptomycetaceae</taxon>
        <taxon>Streptomyces</taxon>
    </lineage>
</organism>
<feature type="region of interest" description="Disordered" evidence="1">
    <location>
        <begin position="24"/>
        <end position="46"/>
    </location>
</feature>
<sequence>MTTYLADSAETRYVDGPDGERFAYRRFGTRGDPPARDAHAPGIIDH</sequence>
<proteinExistence type="predicted"/>
<dbReference type="AlphaFoldDB" id="A0A918HQZ8"/>
<evidence type="ECO:0000256" key="1">
    <source>
        <dbReference type="SAM" id="MobiDB-lite"/>
    </source>
</evidence>
<evidence type="ECO:0000313" key="2">
    <source>
        <dbReference type="EMBL" id="GGT96898.1"/>
    </source>
</evidence>
<dbReference type="Proteomes" id="UP000646776">
    <property type="component" value="Unassembled WGS sequence"/>
</dbReference>
<protein>
    <submittedName>
        <fullName evidence="2">Uncharacterized protein</fullName>
    </submittedName>
</protein>
<name>A0A918HQZ8_9ACTN</name>
<accession>A0A918HQZ8</accession>
<gene>
    <name evidence="2" type="ORF">GCM10010226_88050</name>
</gene>
<reference evidence="2" key="1">
    <citation type="journal article" date="2014" name="Int. J. Syst. Evol. Microbiol.">
        <title>Complete genome sequence of Corynebacterium casei LMG S-19264T (=DSM 44701T), isolated from a smear-ripened cheese.</title>
        <authorList>
            <consortium name="US DOE Joint Genome Institute (JGI-PGF)"/>
            <person name="Walter F."/>
            <person name="Albersmeier A."/>
            <person name="Kalinowski J."/>
            <person name="Ruckert C."/>
        </authorList>
    </citation>
    <scope>NUCLEOTIDE SEQUENCE</scope>
    <source>
        <strain evidence="2">JCM 4125</strain>
    </source>
</reference>
<feature type="compositionally biased region" description="Basic and acidic residues" evidence="1">
    <location>
        <begin position="33"/>
        <end position="46"/>
    </location>
</feature>
<dbReference type="EMBL" id="BMSA01000052">
    <property type="protein sequence ID" value="GGT96898.1"/>
    <property type="molecule type" value="Genomic_DNA"/>
</dbReference>
<evidence type="ECO:0000313" key="3">
    <source>
        <dbReference type="Proteomes" id="UP000646776"/>
    </source>
</evidence>
<reference evidence="2" key="2">
    <citation type="submission" date="2020-09" db="EMBL/GenBank/DDBJ databases">
        <authorList>
            <person name="Sun Q."/>
            <person name="Ohkuma M."/>
        </authorList>
    </citation>
    <scope>NUCLEOTIDE SEQUENCE</scope>
    <source>
        <strain evidence="2">JCM 4125</strain>
    </source>
</reference>